<dbReference type="Gramene" id="AET5Gv20763500.1">
    <property type="protein sequence ID" value="AET5Gv20763500.1"/>
    <property type="gene ID" value="AET5Gv20763500"/>
</dbReference>
<keyword evidence="1" id="KW-0812">Transmembrane</keyword>
<reference evidence="2" key="5">
    <citation type="journal article" date="2021" name="G3 (Bethesda)">
        <title>Aegilops tauschii genome assembly Aet v5.0 features greater sequence contiguity and improved annotation.</title>
        <authorList>
            <person name="Wang L."/>
            <person name="Zhu T."/>
            <person name="Rodriguez J.C."/>
            <person name="Deal K.R."/>
            <person name="Dubcovsky J."/>
            <person name="McGuire P.E."/>
            <person name="Lux T."/>
            <person name="Spannagl M."/>
            <person name="Mayer K.F.X."/>
            <person name="Baldrich P."/>
            <person name="Meyers B.C."/>
            <person name="Huo N."/>
            <person name="Gu Y.Q."/>
            <person name="Zhou H."/>
            <person name="Devos K.M."/>
            <person name="Bennetzen J.L."/>
            <person name="Unver T."/>
            <person name="Budak H."/>
            <person name="Gulick P.J."/>
            <person name="Galiba G."/>
            <person name="Kalapos B."/>
            <person name="Nelson D.R."/>
            <person name="Li P."/>
            <person name="You F.M."/>
            <person name="Luo M.C."/>
            <person name="Dvorak J."/>
        </authorList>
    </citation>
    <scope>NUCLEOTIDE SEQUENCE [LARGE SCALE GENOMIC DNA]</scope>
    <source>
        <strain evidence="2">cv. AL8/78</strain>
    </source>
</reference>
<reference evidence="3" key="1">
    <citation type="journal article" date="2014" name="Science">
        <title>Ancient hybridizations among the ancestral genomes of bread wheat.</title>
        <authorList>
            <consortium name="International Wheat Genome Sequencing Consortium,"/>
            <person name="Marcussen T."/>
            <person name="Sandve S.R."/>
            <person name="Heier L."/>
            <person name="Spannagl M."/>
            <person name="Pfeifer M."/>
            <person name="Jakobsen K.S."/>
            <person name="Wulff B.B."/>
            <person name="Steuernagel B."/>
            <person name="Mayer K.F."/>
            <person name="Olsen O.A."/>
        </authorList>
    </citation>
    <scope>NUCLEOTIDE SEQUENCE [LARGE SCALE GENOMIC DNA]</scope>
    <source>
        <strain evidence="3">cv. AL8/78</strain>
    </source>
</reference>
<dbReference type="EnsemblPlants" id="AET5Gv20763500.1">
    <property type="protein sequence ID" value="AET5Gv20763500.1"/>
    <property type="gene ID" value="AET5Gv20763500"/>
</dbReference>
<keyword evidence="3" id="KW-1185">Reference proteome</keyword>
<reference evidence="3" key="2">
    <citation type="journal article" date="2017" name="Nat. Plants">
        <title>The Aegilops tauschii genome reveals multiple impacts of transposons.</title>
        <authorList>
            <person name="Zhao G."/>
            <person name="Zou C."/>
            <person name="Li K."/>
            <person name="Wang K."/>
            <person name="Li T."/>
            <person name="Gao L."/>
            <person name="Zhang X."/>
            <person name="Wang H."/>
            <person name="Yang Z."/>
            <person name="Liu X."/>
            <person name="Jiang W."/>
            <person name="Mao L."/>
            <person name="Kong X."/>
            <person name="Jiao Y."/>
            <person name="Jia J."/>
        </authorList>
    </citation>
    <scope>NUCLEOTIDE SEQUENCE [LARGE SCALE GENOMIC DNA]</scope>
    <source>
        <strain evidence="3">cv. AL8/78</strain>
    </source>
</reference>
<evidence type="ECO:0000313" key="3">
    <source>
        <dbReference type="Proteomes" id="UP000015105"/>
    </source>
</evidence>
<proteinExistence type="predicted"/>
<dbReference type="AlphaFoldDB" id="A0A453LH40"/>
<dbReference type="Pfam" id="PF03140">
    <property type="entry name" value="DUF247"/>
    <property type="match status" value="1"/>
</dbReference>
<dbReference type="PANTHER" id="PTHR31170">
    <property type="entry name" value="BNAC04G53230D PROTEIN"/>
    <property type="match status" value="1"/>
</dbReference>
<dbReference type="PANTHER" id="PTHR31170:SF18">
    <property type="entry name" value="(WILD MALAYSIAN BANANA) HYPOTHETICAL PROTEIN"/>
    <property type="match status" value="1"/>
</dbReference>
<dbReference type="InterPro" id="IPR004158">
    <property type="entry name" value="DUF247_pln"/>
</dbReference>
<dbReference type="Proteomes" id="UP000015105">
    <property type="component" value="Chromosome 5D"/>
</dbReference>
<evidence type="ECO:0000313" key="2">
    <source>
        <dbReference type="EnsemblPlants" id="AET5Gv20763500.1"/>
    </source>
</evidence>
<reference evidence="2" key="4">
    <citation type="submission" date="2019-03" db="UniProtKB">
        <authorList>
            <consortium name="EnsemblPlants"/>
        </authorList>
    </citation>
    <scope>IDENTIFICATION</scope>
</reference>
<keyword evidence="1" id="KW-0472">Membrane</keyword>
<feature type="transmembrane region" description="Helical" evidence="1">
    <location>
        <begin position="435"/>
        <end position="456"/>
    </location>
</feature>
<sequence length="464" mass="52355">RMHYDMLLRRMEDGMSNQVPAGGGDDRDAFTIVRLPHHVREMNRSLYEPVMVSVGPYHMSSASTRAMQARKWPMLREFLLRGEPDGRAGLLADCLKAARRMEQRARRCYGEALDQAAGGGSDDFVEMLVLDGCFVLQFLLHWSESDARCMQGTSTYVYYDLLLVENQMPYIVLAKLFNLVMGNGNAGDDADQGLLHLISSFFSLREPLGMVPLPPPAPELAGQFAEVYHLLHLQYQRIVMSPERRRIRRLTRLGASLHRIPVSLGSFRRARENRARTPLAMPCVTVLQEFGVRFKEKPSPASQFDVIFRGGTMEIPRLVINGGTRILLANLFALEQTKDCWNEGTMTGYLVLMNALVNTGADVAVLQRHGILDNMLSNEEEAAAFFNQLGGSALFGPRTHRYARLFKDTNDFCDSRWNRYMAVLKRDHLRTPCSIINLLAAAILLFVSVISAGYVICRYRHSCT</sequence>
<accession>A0A453LH40</accession>
<dbReference type="STRING" id="200361.A0A453LH40"/>
<keyword evidence="1" id="KW-1133">Transmembrane helix</keyword>
<organism evidence="2 3">
    <name type="scientific">Aegilops tauschii subsp. strangulata</name>
    <name type="common">Goatgrass</name>
    <dbReference type="NCBI Taxonomy" id="200361"/>
    <lineage>
        <taxon>Eukaryota</taxon>
        <taxon>Viridiplantae</taxon>
        <taxon>Streptophyta</taxon>
        <taxon>Embryophyta</taxon>
        <taxon>Tracheophyta</taxon>
        <taxon>Spermatophyta</taxon>
        <taxon>Magnoliopsida</taxon>
        <taxon>Liliopsida</taxon>
        <taxon>Poales</taxon>
        <taxon>Poaceae</taxon>
        <taxon>BOP clade</taxon>
        <taxon>Pooideae</taxon>
        <taxon>Triticodae</taxon>
        <taxon>Triticeae</taxon>
        <taxon>Triticinae</taxon>
        <taxon>Aegilops</taxon>
    </lineage>
</organism>
<reference evidence="2" key="3">
    <citation type="journal article" date="2017" name="Nature">
        <title>Genome sequence of the progenitor of the wheat D genome Aegilops tauschii.</title>
        <authorList>
            <person name="Luo M.C."/>
            <person name="Gu Y.Q."/>
            <person name="Puiu D."/>
            <person name="Wang H."/>
            <person name="Twardziok S.O."/>
            <person name="Deal K.R."/>
            <person name="Huo N."/>
            <person name="Zhu T."/>
            <person name="Wang L."/>
            <person name="Wang Y."/>
            <person name="McGuire P.E."/>
            <person name="Liu S."/>
            <person name="Long H."/>
            <person name="Ramasamy R.K."/>
            <person name="Rodriguez J.C."/>
            <person name="Van S.L."/>
            <person name="Yuan L."/>
            <person name="Wang Z."/>
            <person name="Xia Z."/>
            <person name="Xiao L."/>
            <person name="Anderson O.D."/>
            <person name="Ouyang S."/>
            <person name="Liang Y."/>
            <person name="Zimin A.V."/>
            <person name="Pertea G."/>
            <person name="Qi P."/>
            <person name="Bennetzen J.L."/>
            <person name="Dai X."/>
            <person name="Dawson M.W."/>
            <person name="Muller H.G."/>
            <person name="Kugler K."/>
            <person name="Rivarola-Duarte L."/>
            <person name="Spannagl M."/>
            <person name="Mayer K.F.X."/>
            <person name="Lu F.H."/>
            <person name="Bevan M.W."/>
            <person name="Leroy P."/>
            <person name="Li P."/>
            <person name="You F.M."/>
            <person name="Sun Q."/>
            <person name="Liu Z."/>
            <person name="Lyons E."/>
            <person name="Wicker T."/>
            <person name="Salzberg S.L."/>
            <person name="Devos K.M."/>
            <person name="Dvorak J."/>
        </authorList>
    </citation>
    <scope>NUCLEOTIDE SEQUENCE [LARGE SCALE GENOMIC DNA]</scope>
    <source>
        <strain evidence="2">cv. AL8/78</strain>
    </source>
</reference>
<evidence type="ECO:0000256" key="1">
    <source>
        <dbReference type="SAM" id="Phobius"/>
    </source>
</evidence>
<name>A0A453LH40_AEGTS</name>
<protein>
    <submittedName>
        <fullName evidence="2">Uncharacterized protein</fullName>
    </submittedName>
</protein>